<evidence type="ECO:0000256" key="4">
    <source>
        <dbReference type="ARBA" id="ARBA00022692"/>
    </source>
</evidence>
<evidence type="ECO:0000259" key="8">
    <source>
        <dbReference type="Pfam" id="PF06808"/>
    </source>
</evidence>
<dbReference type="Pfam" id="PF06808">
    <property type="entry name" value="DctM"/>
    <property type="match status" value="1"/>
</dbReference>
<keyword evidence="6 7" id="KW-0472">Membrane</keyword>
<keyword evidence="3" id="KW-0997">Cell inner membrane</keyword>
<dbReference type="Proteomes" id="UP000003763">
    <property type="component" value="Unassembled WGS sequence"/>
</dbReference>
<comment type="caution">
    <text evidence="9">The sequence shown here is derived from an EMBL/GenBank/DDBJ whole genome shotgun (WGS) entry which is preliminary data.</text>
</comment>
<protein>
    <recommendedName>
        <fullName evidence="8">TRAP C4-dicarboxylate transport system permease DctM subunit domain-containing protein</fullName>
    </recommendedName>
</protein>
<evidence type="ECO:0000256" key="1">
    <source>
        <dbReference type="ARBA" id="ARBA00004429"/>
    </source>
</evidence>
<name>G5HRG2_9FIRM</name>
<keyword evidence="2" id="KW-1003">Cell membrane</keyword>
<keyword evidence="4 7" id="KW-0812">Transmembrane</keyword>
<feature type="domain" description="TRAP C4-dicarboxylate transport system permease DctM subunit" evidence="8">
    <location>
        <begin position="5"/>
        <end position="92"/>
    </location>
</feature>
<evidence type="ECO:0000313" key="10">
    <source>
        <dbReference type="Proteomes" id="UP000003763"/>
    </source>
</evidence>
<dbReference type="eggNOG" id="COG1593">
    <property type="taxonomic scope" value="Bacteria"/>
</dbReference>
<comment type="subcellular location">
    <subcellularLocation>
        <location evidence="1">Cell inner membrane</location>
        <topology evidence="1">Multi-pass membrane protein</topology>
    </subcellularLocation>
</comment>
<gene>
    <name evidence="9" type="ORF">HMPREF9469_05174</name>
</gene>
<dbReference type="AlphaFoldDB" id="G5HRG2"/>
<sequence length="122" mass="14027">MALLFLCFFGFMIIRMPVAYCMLCSSIIYSMVYGESLNMIVSRAVQGSSGFTLLALSFFILAGNIMNRGGVTDRIFNFCKKTIGWIPGGLGMPMYWRLWFLQECPVRRWLMPEVWEPSKLKL</sequence>
<evidence type="ECO:0000256" key="2">
    <source>
        <dbReference type="ARBA" id="ARBA00022475"/>
    </source>
</evidence>
<dbReference type="EMBL" id="ADLJ01000047">
    <property type="protein sequence ID" value="EHE96049.1"/>
    <property type="molecule type" value="Genomic_DNA"/>
</dbReference>
<dbReference type="GO" id="GO:0022857">
    <property type="term" value="F:transmembrane transporter activity"/>
    <property type="evidence" value="ECO:0007669"/>
    <property type="project" value="TreeGrafter"/>
</dbReference>
<dbReference type="InterPro" id="IPR004681">
    <property type="entry name" value="TRAP_DctM"/>
</dbReference>
<reference evidence="9 10" key="1">
    <citation type="submission" date="2011-08" db="EMBL/GenBank/DDBJ databases">
        <title>The Genome Sequence of Clostridium citroniae WAL-17108.</title>
        <authorList>
            <consortium name="The Broad Institute Genome Sequencing Platform"/>
            <person name="Earl A."/>
            <person name="Ward D."/>
            <person name="Feldgarden M."/>
            <person name="Gevers D."/>
            <person name="Finegold S.M."/>
            <person name="Summanen P.H."/>
            <person name="Molitoris D.R."/>
            <person name="Vaisanen M.L."/>
            <person name="Daigneault M."/>
            <person name="Allen-Vercoe E."/>
            <person name="Young S.K."/>
            <person name="Zeng Q."/>
            <person name="Gargeya S."/>
            <person name="Fitzgerald M."/>
            <person name="Haas B."/>
            <person name="Abouelleil A."/>
            <person name="Alvarado L."/>
            <person name="Arachchi H.M."/>
            <person name="Berlin A."/>
            <person name="Brown A."/>
            <person name="Chapman S.B."/>
            <person name="Chen Z."/>
            <person name="Dunbar C."/>
            <person name="Freedman E."/>
            <person name="Gearin G."/>
            <person name="Gellesch M."/>
            <person name="Goldberg J."/>
            <person name="Griggs A."/>
            <person name="Gujja S."/>
            <person name="Heiman D."/>
            <person name="Howarth C."/>
            <person name="Larson L."/>
            <person name="Lui A."/>
            <person name="MacDonald P.J.P."/>
            <person name="Montmayeur A."/>
            <person name="Murphy C."/>
            <person name="Neiman D."/>
            <person name="Pearson M."/>
            <person name="Priest M."/>
            <person name="Roberts A."/>
            <person name="Saif S."/>
            <person name="Shea T."/>
            <person name="Shenoy N."/>
            <person name="Sisk P."/>
            <person name="Stolte C."/>
            <person name="Sykes S."/>
            <person name="Wortman J."/>
            <person name="Nusbaum C."/>
            <person name="Birren B."/>
        </authorList>
    </citation>
    <scope>NUCLEOTIDE SEQUENCE [LARGE SCALE GENOMIC DNA]</scope>
    <source>
        <strain evidence="9 10">WAL-17108</strain>
    </source>
</reference>
<evidence type="ECO:0000256" key="3">
    <source>
        <dbReference type="ARBA" id="ARBA00022519"/>
    </source>
</evidence>
<evidence type="ECO:0000313" key="9">
    <source>
        <dbReference type="EMBL" id="EHE96049.1"/>
    </source>
</evidence>
<proteinExistence type="predicted"/>
<organism evidence="9 10">
    <name type="scientific">[Clostridium] citroniae WAL-17108</name>
    <dbReference type="NCBI Taxonomy" id="742733"/>
    <lineage>
        <taxon>Bacteria</taxon>
        <taxon>Bacillati</taxon>
        <taxon>Bacillota</taxon>
        <taxon>Clostridia</taxon>
        <taxon>Lachnospirales</taxon>
        <taxon>Lachnospiraceae</taxon>
        <taxon>Enterocloster</taxon>
    </lineage>
</organism>
<feature type="transmembrane region" description="Helical" evidence="7">
    <location>
        <begin position="45"/>
        <end position="66"/>
    </location>
</feature>
<evidence type="ECO:0000256" key="5">
    <source>
        <dbReference type="ARBA" id="ARBA00022989"/>
    </source>
</evidence>
<evidence type="ECO:0000256" key="7">
    <source>
        <dbReference type="SAM" id="Phobius"/>
    </source>
</evidence>
<dbReference type="HOGENOM" id="CLU_101785_2_1_9"/>
<keyword evidence="5 7" id="KW-1133">Transmembrane helix</keyword>
<evidence type="ECO:0000256" key="6">
    <source>
        <dbReference type="ARBA" id="ARBA00023136"/>
    </source>
</evidence>
<dbReference type="PANTHER" id="PTHR33362">
    <property type="entry name" value="SIALIC ACID TRAP TRANSPORTER PERMEASE PROTEIN SIAT-RELATED"/>
    <property type="match status" value="1"/>
</dbReference>
<dbReference type="GO" id="GO:0005886">
    <property type="term" value="C:plasma membrane"/>
    <property type="evidence" value="ECO:0007669"/>
    <property type="project" value="UniProtKB-SubCell"/>
</dbReference>
<accession>G5HRG2</accession>
<dbReference type="InterPro" id="IPR010656">
    <property type="entry name" value="DctM"/>
</dbReference>
<dbReference type="PATRIC" id="fig|742733.3.peg.5306"/>